<feature type="domain" description="SGNH hydrolase-type esterase" evidence="1">
    <location>
        <begin position="170"/>
        <end position="270"/>
    </location>
</feature>
<dbReference type="EMBL" id="JACCFY010000001">
    <property type="protein sequence ID" value="NYJ79501.1"/>
    <property type="molecule type" value="Genomic_DNA"/>
</dbReference>
<dbReference type="SUPFAM" id="SSF52266">
    <property type="entry name" value="SGNH hydrolase"/>
    <property type="match status" value="1"/>
</dbReference>
<dbReference type="AlphaFoldDB" id="A0A7Z0GQM1"/>
<dbReference type="Proteomes" id="UP000535437">
    <property type="component" value="Unassembled WGS sequence"/>
</dbReference>
<comment type="caution">
    <text evidence="3">The sequence shown here is derived from an EMBL/GenBank/DDBJ whole genome shotgun (WGS) entry which is preliminary data.</text>
</comment>
<proteinExistence type="predicted"/>
<dbReference type="Gene3D" id="2.60.120.260">
    <property type="entry name" value="Galactose-binding domain-like"/>
    <property type="match status" value="1"/>
</dbReference>
<sequence>MTELSQATALQTTRIMDHHLHGAVELVPGRHGLLPQRLPAHARAQLHDPGTAAVAAAPAGVRLRLRTSARRLSMQVLPTDLGARQDPVRPAPVHDVLVDGVLTSRAVAHPCDMPDAPWTVELSDAAPTGLLPTGEKLVEIWLPYEEPAELVSLQSDEPVFPVPPAGPRWVHHGSSISHGSDAEGPSRTWPAVAARLSGHDVVNLGFGGNAMLDQFTARTIRDLPAEVITLKLGINVVNGDVFRLRSFSPAVHGFLDTIRDGHPHTPVHVITPLWCGIQELTPGPVVATDHTDDDGGVRRVFHATGDPAHVSEGRLDLTVVRTELTRIVTERASTDPDLHLVDGLELYGPDDAQTRPLPDGLHPDTATHRFIGERFARAVLASPSGR</sequence>
<gene>
    <name evidence="3" type="ORF">HNR09_002912</name>
</gene>
<dbReference type="Pfam" id="PF21181">
    <property type="entry name" value="SsfX3_N"/>
    <property type="match status" value="1"/>
</dbReference>
<evidence type="ECO:0000313" key="4">
    <source>
        <dbReference type="Proteomes" id="UP000535437"/>
    </source>
</evidence>
<dbReference type="Pfam" id="PF14606">
    <property type="entry name" value="Lipase_GDSL_3"/>
    <property type="match status" value="1"/>
</dbReference>
<reference evidence="3 4" key="1">
    <citation type="submission" date="2020-07" db="EMBL/GenBank/DDBJ databases">
        <title>Sequencing the genomes of 1000 actinobacteria strains.</title>
        <authorList>
            <person name="Klenk H.-P."/>
        </authorList>
    </citation>
    <scope>NUCLEOTIDE SEQUENCE [LARGE SCALE GENOMIC DNA]</scope>
    <source>
        <strain evidence="3 4">DSM 15475</strain>
    </source>
</reference>
<evidence type="ECO:0000313" key="3">
    <source>
        <dbReference type="EMBL" id="NYJ79501.1"/>
    </source>
</evidence>
<evidence type="ECO:0000259" key="2">
    <source>
        <dbReference type="Pfam" id="PF21181"/>
    </source>
</evidence>
<dbReference type="InterPro" id="IPR036514">
    <property type="entry name" value="SGNH_hydro_sf"/>
</dbReference>
<evidence type="ECO:0000259" key="1">
    <source>
        <dbReference type="Pfam" id="PF14606"/>
    </source>
</evidence>
<accession>A0A7Z0GQM1</accession>
<protein>
    <recommendedName>
        <fullName evidence="5">GDSL-like lipase/acylhydrolase family protein</fullName>
    </recommendedName>
</protein>
<organism evidence="3 4">
    <name type="scientific">Nesterenkonia xinjiangensis</name>
    <dbReference type="NCBI Taxonomy" id="225327"/>
    <lineage>
        <taxon>Bacteria</taxon>
        <taxon>Bacillati</taxon>
        <taxon>Actinomycetota</taxon>
        <taxon>Actinomycetes</taxon>
        <taxon>Micrococcales</taxon>
        <taxon>Micrococcaceae</taxon>
        <taxon>Nesterenkonia</taxon>
    </lineage>
</organism>
<name>A0A7Z0GQM1_9MICC</name>
<dbReference type="RefSeq" id="WP_179542713.1">
    <property type="nucleotide sequence ID" value="NZ_JACCFY010000001.1"/>
</dbReference>
<dbReference type="InterPro" id="IPR048977">
    <property type="entry name" value="SsfX3-like_N"/>
</dbReference>
<keyword evidence="4" id="KW-1185">Reference proteome</keyword>
<evidence type="ECO:0008006" key="5">
    <source>
        <dbReference type="Google" id="ProtNLM"/>
    </source>
</evidence>
<dbReference type="Gene3D" id="3.40.50.1110">
    <property type="entry name" value="SGNH hydrolase"/>
    <property type="match status" value="1"/>
</dbReference>
<dbReference type="InterPro" id="IPR013830">
    <property type="entry name" value="SGNH_hydro"/>
</dbReference>
<feature type="domain" description="SsfX3-like N-terminal" evidence="2">
    <location>
        <begin position="20"/>
        <end position="144"/>
    </location>
</feature>